<comment type="caution">
    <text evidence="1">The sequence shown here is derived from an EMBL/GenBank/DDBJ whole genome shotgun (WGS) entry which is preliminary data.</text>
</comment>
<protein>
    <submittedName>
        <fullName evidence="1">Uncharacterized protein</fullName>
    </submittedName>
</protein>
<evidence type="ECO:0000313" key="2">
    <source>
        <dbReference type="Proteomes" id="UP000075683"/>
    </source>
</evidence>
<proteinExistence type="predicted"/>
<dbReference type="Proteomes" id="UP000075683">
    <property type="component" value="Unassembled WGS sequence"/>
</dbReference>
<sequence length="78" mass="9101">MFIIEEECSTFMDFRAGMSNIFLPFVPRLFNNQGKMFIIFCQTFKERYSLSKIPGKMSDIHSGLRHGVSNILTRTFNI</sequence>
<name>A0A150M2E9_9BACI</name>
<dbReference type="STRING" id="301148.B4135_2233"/>
<gene>
    <name evidence="1" type="ORF">B4135_2233</name>
</gene>
<reference evidence="1 2" key="1">
    <citation type="submission" date="2016-01" db="EMBL/GenBank/DDBJ databases">
        <title>Draft Genome Sequences of Seven Thermophilic Sporeformers Isolated from Foods.</title>
        <authorList>
            <person name="Berendsen E.M."/>
            <person name="Wells-Bennik M.H."/>
            <person name="Krawcyk A.O."/>
            <person name="De Jong A."/>
            <person name="Holsappel S."/>
            <person name="Eijlander R.T."/>
            <person name="Kuipers O.P."/>
        </authorList>
    </citation>
    <scope>NUCLEOTIDE SEQUENCE [LARGE SCALE GENOMIC DNA]</scope>
    <source>
        <strain evidence="1 2">B4135</strain>
    </source>
</reference>
<dbReference type="EMBL" id="LQYT01000049">
    <property type="protein sequence ID" value="KYD18615.1"/>
    <property type="molecule type" value="Genomic_DNA"/>
</dbReference>
<evidence type="ECO:0000313" key="1">
    <source>
        <dbReference type="EMBL" id="KYD18615.1"/>
    </source>
</evidence>
<organism evidence="1 2">
    <name type="scientific">Caldibacillus debilis</name>
    <dbReference type="NCBI Taxonomy" id="301148"/>
    <lineage>
        <taxon>Bacteria</taxon>
        <taxon>Bacillati</taxon>
        <taxon>Bacillota</taxon>
        <taxon>Bacilli</taxon>
        <taxon>Bacillales</taxon>
        <taxon>Bacillaceae</taxon>
        <taxon>Caldibacillus</taxon>
    </lineage>
</organism>
<dbReference type="AlphaFoldDB" id="A0A150M2E9"/>
<accession>A0A150M2E9</accession>